<gene>
    <name evidence="2" type="ORF">LVIROSA_LOCUS31468</name>
</gene>
<organism evidence="2 3">
    <name type="scientific">Lactuca virosa</name>
    <dbReference type="NCBI Taxonomy" id="75947"/>
    <lineage>
        <taxon>Eukaryota</taxon>
        <taxon>Viridiplantae</taxon>
        <taxon>Streptophyta</taxon>
        <taxon>Embryophyta</taxon>
        <taxon>Tracheophyta</taxon>
        <taxon>Spermatophyta</taxon>
        <taxon>Magnoliopsida</taxon>
        <taxon>eudicotyledons</taxon>
        <taxon>Gunneridae</taxon>
        <taxon>Pentapetalae</taxon>
        <taxon>asterids</taxon>
        <taxon>campanulids</taxon>
        <taxon>Asterales</taxon>
        <taxon>Asteraceae</taxon>
        <taxon>Cichorioideae</taxon>
        <taxon>Cichorieae</taxon>
        <taxon>Lactucinae</taxon>
        <taxon>Lactuca</taxon>
    </lineage>
</organism>
<dbReference type="SUPFAM" id="SSF57756">
    <property type="entry name" value="Retrovirus zinc finger-like domains"/>
    <property type="match status" value="1"/>
</dbReference>
<evidence type="ECO:0000256" key="1">
    <source>
        <dbReference type="SAM" id="MobiDB-lite"/>
    </source>
</evidence>
<dbReference type="Proteomes" id="UP001157418">
    <property type="component" value="Unassembled WGS sequence"/>
</dbReference>
<evidence type="ECO:0000313" key="3">
    <source>
        <dbReference type="Proteomes" id="UP001157418"/>
    </source>
</evidence>
<dbReference type="EMBL" id="CAKMRJ010005523">
    <property type="protein sequence ID" value="CAH1445722.1"/>
    <property type="molecule type" value="Genomic_DNA"/>
</dbReference>
<name>A0AAU9P6I0_9ASTR</name>
<proteinExistence type="predicted"/>
<evidence type="ECO:0000313" key="2">
    <source>
        <dbReference type="EMBL" id="CAH1445722.1"/>
    </source>
</evidence>
<feature type="compositionally biased region" description="Gly residues" evidence="1">
    <location>
        <begin position="57"/>
        <end position="69"/>
    </location>
</feature>
<protein>
    <recommendedName>
        <fullName evidence="4">CCHC-type domain-containing protein</fullName>
    </recommendedName>
</protein>
<feature type="region of interest" description="Disordered" evidence="1">
    <location>
        <begin position="35"/>
        <end position="81"/>
    </location>
</feature>
<accession>A0AAU9P6I0</accession>
<evidence type="ECO:0008006" key="4">
    <source>
        <dbReference type="Google" id="ProtNLM"/>
    </source>
</evidence>
<sequence>MPTLSDTISDAKSYALFQQSMEEPASAPVPFVAQYNRSHNHQRGGRPSSNNQFASCQGGGGRHAGGGGNNSHSGSDRRNNRRQYTPKCQICKVIGHVAPDCPEWLNPTYGSSSQENLAQAFNAVSLNSGET</sequence>
<reference evidence="2 3" key="1">
    <citation type="submission" date="2022-01" db="EMBL/GenBank/DDBJ databases">
        <authorList>
            <person name="Xiong W."/>
            <person name="Schranz E."/>
        </authorList>
    </citation>
    <scope>NUCLEOTIDE SEQUENCE [LARGE SCALE GENOMIC DNA]</scope>
</reference>
<dbReference type="GO" id="GO:0003676">
    <property type="term" value="F:nucleic acid binding"/>
    <property type="evidence" value="ECO:0007669"/>
    <property type="project" value="InterPro"/>
</dbReference>
<dbReference type="GO" id="GO:0008270">
    <property type="term" value="F:zinc ion binding"/>
    <property type="evidence" value="ECO:0007669"/>
    <property type="project" value="InterPro"/>
</dbReference>
<keyword evidence="3" id="KW-1185">Reference proteome</keyword>
<dbReference type="AlphaFoldDB" id="A0AAU9P6I0"/>
<comment type="caution">
    <text evidence="2">The sequence shown here is derived from an EMBL/GenBank/DDBJ whole genome shotgun (WGS) entry which is preliminary data.</text>
</comment>
<dbReference type="InterPro" id="IPR036875">
    <property type="entry name" value="Znf_CCHC_sf"/>
</dbReference>